<comment type="caution">
    <text evidence="1">The sequence shown here is derived from an EMBL/GenBank/DDBJ whole genome shotgun (WGS) entry which is preliminary data.</text>
</comment>
<reference evidence="1" key="1">
    <citation type="submission" date="2023-03" db="EMBL/GenBank/DDBJ databases">
        <title>Massive genome expansion in bonnet fungi (Mycena s.s.) driven by repeated elements and novel gene families across ecological guilds.</title>
        <authorList>
            <consortium name="Lawrence Berkeley National Laboratory"/>
            <person name="Harder C.B."/>
            <person name="Miyauchi S."/>
            <person name="Viragh M."/>
            <person name="Kuo A."/>
            <person name="Thoen E."/>
            <person name="Andreopoulos B."/>
            <person name="Lu D."/>
            <person name="Skrede I."/>
            <person name="Drula E."/>
            <person name="Henrissat B."/>
            <person name="Morin E."/>
            <person name="Kohler A."/>
            <person name="Barry K."/>
            <person name="LaButti K."/>
            <person name="Morin E."/>
            <person name="Salamov A."/>
            <person name="Lipzen A."/>
            <person name="Mereny Z."/>
            <person name="Hegedus B."/>
            <person name="Baldrian P."/>
            <person name="Stursova M."/>
            <person name="Weitz H."/>
            <person name="Taylor A."/>
            <person name="Grigoriev I.V."/>
            <person name="Nagy L.G."/>
            <person name="Martin F."/>
            <person name="Kauserud H."/>
        </authorList>
    </citation>
    <scope>NUCLEOTIDE SEQUENCE</scope>
    <source>
        <strain evidence="1">CBHHK002</strain>
    </source>
</reference>
<evidence type="ECO:0000313" key="1">
    <source>
        <dbReference type="EMBL" id="KAJ7304636.1"/>
    </source>
</evidence>
<sequence>MSRMHGPRAVHSPFFSIVHTLSLPHPTSPHMMYHKPRRHRAHHEVKARVLVLLFRAFADAAAVKCKPPSSSIARVRICRAARACSVSLHGLRSRLDEIWGPERGTRAHRCCARALSMKTEWVGGDVDEAEVLMPEYAVVKDEDNMTFASTRSSNAYSQGRHQNRSLDVSCGAGFLHFEWRRPEEEVEEAERGIARNAHTRMKRRHDRESMLLATRSSHRINENTHTDIGPCACCYEAGSRVA</sequence>
<evidence type="ECO:0000313" key="2">
    <source>
        <dbReference type="Proteomes" id="UP001218218"/>
    </source>
</evidence>
<protein>
    <submittedName>
        <fullName evidence="1">Uncharacterized protein</fullName>
    </submittedName>
</protein>
<gene>
    <name evidence="1" type="ORF">DFH08DRAFT_976627</name>
</gene>
<dbReference type="Proteomes" id="UP001218218">
    <property type="component" value="Unassembled WGS sequence"/>
</dbReference>
<accession>A0AAD6Z231</accession>
<dbReference type="EMBL" id="JARIHO010000100">
    <property type="protein sequence ID" value="KAJ7304636.1"/>
    <property type="molecule type" value="Genomic_DNA"/>
</dbReference>
<organism evidence="1 2">
    <name type="scientific">Mycena albidolilacea</name>
    <dbReference type="NCBI Taxonomy" id="1033008"/>
    <lineage>
        <taxon>Eukaryota</taxon>
        <taxon>Fungi</taxon>
        <taxon>Dikarya</taxon>
        <taxon>Basidiomycota</taxon>
        <taxon>Agaricomycotina</taxon>
        <taxon>Agaricomycetes</taxon>
        <taxon>Agaricomycetidae</taxon>
        <taxon>Agaricales</taxon>
        <taxon>Marasmiineae</taxon>
        <taxon>Mycenaceae</taxon>
        <taxon>Mycena</taxon>
    </lineage>
</organism>
<dbReference type="AlphaFoldDB" id="A0AAD6Z231"/>
<keyword evidence="2" id="KW-1185">Reference proteome</keyword>
<name>A0AAD6Z231_9AGAR</name>
<proteinExistence type="predicted"/>